<dbReference type="EMBL" id="JAUSVK010000001">
    <property type="protein sequence ID" value="MDQ0392240.1"/>
    <property type="molecule type" value="Genomic_DNA"/>
</dbReference>
<comment type="caution">
    <text evidence="1">The sequence shown here is derived from an EMBL/GenBank/DDBJ whole genome shotgun (WGS) entry which is preliminary data.</text>
</comment>
<sequence length="429" mass="48430">MFDPWLVTSSDSVDGVISNLRATYGMRYPSQRKRKQKARDAASFERIFRAIYVNLAYAAALGASPPAVAISLRSYRQKHTRYDAQGLSSLPQVVEQLASTGLYLVVRRSTQRQIASTIETRVTAFKWETKKGSFTALPEHFGRVEGRELIRLSRSIRHRYEEAEEDQSDHDREGKLVDYTEDTESSRRYRAELLRINRHLAGAQLGLEADLPARMGVFAQRELCRYFKLPEGEDKPRFDLCGRLFGGWWQELPSSQRHHIRIDGEPIADLDFRSMFLRLAYLRAGLPSPAAGDLYAGVWRGTKFRDGLKKVVNAMLFRTTPLTKFPRGAKQLFPRGASASEVREAILAAHHSVAHMFEAGVGLSLMFTESEIMVATLLRLVDQGVTALPMHDGLMVAASKAATARKAMEEAARDFTGFRLPTTTKLYRR</sequence>
<gene>
    <name evidence="1" type="ORF">J3R73_002032</name>
</gene>
<evidence type="ECO:0000313" key="2">
    <source>
        <dbReference type="Proteomes" id="UP001237448"/>
    </source>
</evidence>
<reference evidence="1 2" key="1">
    <citation type="submission" date="2023-07" db="EMBL/GenBank/DDBJ databases">
        <title>Genomic Encyclopedia of Type Strains, Phase IV (KMG-IV): sequencing the most valuable type-strain genomes for metagenomic binning, comparative biology and taxonomic classification.</title>
        <authorList>
            <person name="Goeker M."/>
        </authorList>
    </citation>
    <scope>NUCLEOTIDE SEQUENCE [LARGE SCALE GENOMIC DNA]</scope>
    <source>
        <strain evidence="1 2">DSM 5896</strain>
    </source>
</reference>
<accession>A0ABU0FCA7</accession>
<keyword evidence="2" id="KW-1185">Reference proteome</keyword>
<evidence type="ECO:0000313" key="1">
    <source>
        <dbReference type="EMBL" id="MDQ0392240.1"/>
    </source>
</evidence>
<name>A0ABU0FCA7_9HYPH</name>
<organism evidence="1 2">
    <name type="scientific">Labrys monachus</name>
    <dbReference type="NCBI Taxonomy" id="217067"/>
    <lineage>
        <taxon>Bacteria</taxon>
        <taxon>Pseudomonadati</taxon>
        <taxon>Pseudomonadota</taxon>
        <taxon>Alphaproteobacteria</taxon>
        <taxon>Hyphomicrobiales</taxon>
        <taxon>Xanthobacteraceae</taxon>
        <taxon>Labrys</taxon>
    </lineage>
</organism>
<proteinExistence type="predicted"/>
<protein>
    <recommendedName>
        <fullName evidence="3">DNA-directed DNA polymerase family A palm domain-containing protein</fullName>
    </recommendedName>
</protein>
<evidence type="ECO:0008006" key="3">
    <source>
        <dbReference type="Google" id="ProtNLM"/>
    </source>
</evidence>
<dbReference type="Proteomes" id="UP001237448">
    <property type="component" value="Unassembled WGS sequence"/>
</dbReference>